<organism evidence="2">
    <name type="scientific">Schizaphis graminum</name>
    <name type="common">Green bug aphid</name>
    <dbReference type="NCBI Taxonomy" id="13262"/>
    <lineage>
        <taxon>Eukaryota</taxon>
        <taxon>Metazoa</taxon>
        <taxon>Ecdysozoa</taxon>
        <taxon>Arthropoda</taxon>
        <taxon>Hexapoda</taxon>
        <taxon>Insecta</taxon>
        <taxon>Pterygota</taxon>
        <taxon>Neoptera</taxon>
        <taxon>Paraneoptera</taxon>
        <taxon>Hemiptera</taxon>
        <taxon>Sternorrhyncha</taxon>
        <taxon>Aphidomorpha</taxon>
        <taxon>Aphidoidea</taxon>
        <taxon>Aphididae</taxon>
        <taxon>Aphidini</taxon>
        <taxon>Schizaphis</taxon>
    </lineage>
</organism>
<feature type="transmembrane region" description="Helical" evidence="1">
    <location>
        <begin position="12"/>
        <end position="31"/>
    </location>
</feature>
<evidence type="ECO:0008006" key="3">
    <source>
        <dbReference type="Google" id="ProtNLM"/>
    </source>
</evidence>
<protein>
    <recommendedName>
        <fullName evidence="3">Neuropeptide CCHamide-2</fullName>
    </recommendedName>
</protein>
<evidence type="ECO:0000256" key="1">
    <source>
        <dbReference type="SAM" id="Phobius"/>
    </source>
</evidence>
<reference evidence="2" key="1">
    <citation type="submission" date="2018-04" db="EMBL/GenBank/DDBJ databases">
        <title>Transcriptome of Schizaphis graminum biotype I.</title>
        <authorList>
            <person name="Scully E.D."/>
            <person name="Geib S.M."/>
            <person name="Palmer N.A."/>
            <person name="Koch K."/>
            <person name="Bradshaw J."/>
            <person name="Heng-Moss T."/>
            <person name="Sarath G."/>
        </authorList>
    </citation>
    <scope>NUCLEOTIDE SEQUENCE</scope>
</reference>
<dbReference type="EMBL" id="GGMR01019167">
    <property type="protein sequence ID" value="MBY31786.1"/>
    <property type="molecule type" value="Transcribed_RNA"/>
</dbReference>
<name>A0A2S2PSG0_SCHGA</name>
<keyword evidence="1" id="KW-0812">Transmembrane</keyword>
<dbReference type="AlphaFoldDB" id="A0A2S2PSG0"/>
<keyword evidence="1" id="KW-0472">Membrane</keyword>
<sequence>MYNTTMPLRPQIATTCYFCMVLLAIVVIFTVDNGAAKRGCAMFGHSCYGAHGKRSFQMPMQQPAREWPITSEEETQIDDAINKYFKIKPSSPHFTPFWQKMVQVYNERKSNHPSNDSNM</sequence>
<proteinExistence type="predicted"/>
<evidence type="ECO:0000313" key="2">
    <source>
        <dbReference type="EMBL" id="MBY31786.1"/>
    </source>
</evidence>
<accession>A0A2S2PSG0</accession>
<keyword evidence="1" id="KW-1133">Transmembrane helix</keyword>
<gene>
    <name evidence="2" type="ORF">g.65332</name>
</gene>